<reference evidence="1 2" key="1">
    <citation type="journal article" date="2015" name="Genome Biol. Evol.">
        <title>Comparative Genomics of a Bacterivorous Green Alga Reveals Evolutionary Causalities and Consequences of Phago-Mixotrophic Mode of Nutrition.</title>
        <authorList>
            <person name="Burns J.A."/>
            <person name="Paasch A."/>
            <person name="Narechania A."/>
            <person name="Kim E."/>
        </authorList>
    </citation>
    <scope>NUCLEOTIDE SEQUENCE [LARGE SCALE GENOMIC DNA]</scope>
    <source>
        <strain evidence="1 2">PLY_AMNH</strain>
    </source>
</reference>
<sequence length="114" mass="12477">MVCRGSHRSRAFGPLRASYGASEVGQDGTRSGWLSSDGSSIQHAVGKYAVDWRTTDYAAGDLVVLGLNTLHMSAQNCTDHIRTSCDTRWQLGSERTDPRLKVWCSADGPVFRES</sequence>
<evidence type="ECO:0000313" key="1">
    <source>
        <dbReference type="EMBL" id="KAK3264342.1"/>
    </source>
</evidence>
<accession>A0AAE0FRB2</accession>
<dbReference type="EMBL" id="LGRX02014614">
    <property type="protein sequence ID" value="KAK3264342.1"/>
    <property type="molecule type" value="Genomic_DNA"/>
</dbReference>
<proteinExistence type="predicted"/>
<dbReference type="AlphaFoldDB" id="A0AAE0FRB2"/>
<protein>
    <submittedName>
        <fullName evidence="1">Uncharacterized protein</fullName>
    </submittedName>
</protein>
<evidence type="ECO:0000313" key="2">
    <source>
        <dbReference type="Proteomes" id="UP001190700"/>
    </source>
</evidence>
<dbReference type="Proteomes" id="UP001190700">
    <property type="component" value="Unassembled WGS sequence"/>
</dbReference>
<organism evidence="1 2">
    <name type="scientific">Cymbomonas tetramitiformis</name>
    <dbReference type="NCBI Taxonomy" id="36881"/>
    <lineage>
        <taxon>Eukaryota</taxon>
        <taxon>Viridiplantae</taxon>
        <taxon>Chlorophyta</taxon>
        <taxon>Pyramimonadophyceae</taxon>
        <taxon>Pyramimonadales</taxon>
        <taxon>Pyramimonadaceae</taxon>
        <taxon>Cymbomonas</taxon>
    </lineage>
</organism>
<comment type="caution">
    <text evidence="1">The sequence shown here is derived from an EMBL/GenBank/DDBJ whole genome shotgun (WGS) entry which is preliminary data.</text>
</comment>
<keyword evidence="2" id="KW-1185">Reference proteome</keyword>
<dbReference type="Gene3D" id="2.60.120.620">
    <property type="entry name" value="q2cbj1_9rhob like domain"/>
    <property type="match status" value="1"/>
</dbReference>
<dbReference type="SUPFAM" id="SSF51197">
    <property type="entry name" value="Clavaminate synthase-like"/>
    <property type="match status" value="1"/>
</dbReference>
<dbReference type="PANTHER" id="PTHR40128:SF1">
    <property type="entry name" value="PHYTANOYL-COA HYDROXYLASE"/>
    <property type="match status" value="1"/>
</dbReference>
<dbReference type="PANTHER" id="PTHR40128">
    <property type="entry name" value="EXPRESSED PROTEIN"/>
    <property type="match status" value="1"/>
</dbReference>
<gene>
    <name evidence="1" type="ORF">CYMTET_26921</name>
</gene>
<name>A0AAE0FRB2_9CHLO</name>